<dbReference type="InterPro" id="IPR043502">
    <property type="entry name" value="DNA/RNA_pol_sf"/>
</dbReference>
<protein>
    <recommendedName>
        <fullName evidence="1">Reverse transcriptase domain-containing protein</fullName>
    </recommendedName>
</protein>
<evidence type="ECO:0000259" key="1">
    <source>
        <dbReference type="Pfam" id="PF00078"/>
    </source>
</evidence>
<comment type="caution">
    <text evidence="2">The sequence shown here is derived from an EMBL/GenBank/DDBJ whole genome shotgun (WGS) entry which is preliminary data.</text>
</comment>
<organism evidence="2 3">
    <name type="scientific">Elysia crispata</name>
    <name type="common">lettuce slug</name>
    <dbReference type="NCBI Taxonomy" id="231223"/>
    <lineage>
        <taxon>Eukaryota</taxon>
        <taxon>Metazoa</taxon>
        <taxon>Spiralia</taxon>
        <taxon>Lophotrochozoa</taxon>
        <taxon>Mollusca</taxon>
        <taxon>Gastropoda</taxon>
        <taxon>Heterobranchia</taxon>
        <taxon>Euthyneura</taxon>
        <taxon>Panpulmonata</taxon>
        <taxon>Sacoglossa</taxon>
        <taxon>Placobranchoidea</taxon>
        <taxon>Plakobranchidae</taxon>
        <taxon>Elysia</taxon>
    </lineage>
</organism>
<feature type="domain" description="Reverse transcriptase" evidence="1">
    <location>
        <begin position="50"/>
        <end position="92"/>
    </location>
</feature>
<dbReference type="Pfam" id="PF00078">
    <property type="entry name" value="RVT_1"/>
    <property type="match status" value="1"/>
</dbReference>
<dbReference type="EMBL" id="JAWDGP010006444">
    <property type="protein sequence ID" value="KAK3741115.1"/>
    <property type="molecule type" value="Genomic_DNA"/>
</dbReference>
<dbReference type="SUPFAM" id="SSF56672">
    <property type="entry name" value="DNA/RNA polymerases"/>
    <property type="match status" value="1"/>
</dbReference>
<gene>
    <name evidence="2" type="ORF">RRG08_042482</name>
</gene>
<dbReference type="Proteomes" id="UP001283361">
    <property type="component" value="Unassembled WGS sequence"/>
</dbReference>
<evidence type="ECO:0000313" key="2">
    <source>
        <dbReference type="EMBL" id="KAK3741115.1"/>
    </source>
</evidence>
<dbReference type="InterPro" id="IPR000477">
    <property type="entry name" value="RT_dom"/>
</dbReference>
<dbReference type="AlphaFoldDB" id="A0AAE0YCS8"/>
<keyword evidence="3" id="KW-1185">Reference proteome</keyword>
<name>A0AAE0YCS8_9GAST</name>
<dbReference type="InterPro" id="IPR050951">
    <property type="entry name" value="Retrovirus_Pol_polyprotein"/>
</dbReference>
<dbReference type="PANTHER" id="PTHR37984:SF5">
    <property type="entry name" value="PROTEIN NYNRIN-LIKE"/>
    <property type="match status" value="1"/>
</dbReference>
<evidence type="ECO:0000313" key="3">
    <source>
        <dbReference type="Proteomes" id="UP001283361"/>
    </source>
</evidence>
<dbReference type="InterPro" id="IPR043128">
    <property type="entry name" value="Rev_trsase/Diguanyl_cyclase"/>
</dbReference>
<reference evidence="2" key="1">
    <citation type="journal article" date="2023" name="G3 (Bethesda)">
        <title>A reference genome for the long-term kleptoplast-retaining sea slug Elysia crispata morphotype clarki.</title>
        <authorList>
            <person name="Eastman K.E."/>
            <person name="Pendleton A.L."/>
            <person name="Shaikh M.A."/>
            <person name="Suttiyut T."/>
            <person name="Ogas R."/>
            <person name="Tomko P."/>
            <person name="Gavelis G."/>
            <person name="Widhalm J.R."/>
            <person name="Wisecaver J.H."/>
        </authorList>
    </citation>
    <scope>NUCLEOTIDE SEQUENCE</scope>
    <source>
        <strain evidence="2">ECLA1</strain>
    </source>
</reference>
<accession>A0AAE0YCS8</accession>
<dbReference type="PANTHER" id="PTHR37984">
    <property type="entry name" value="PROTEIN CBG26694"/>
    <property type="match status" value="1"/>
</dbReference>
<proteinExistence type="predicted"/>
<sequence length="179" mass="20674">MPILGRNWLKVIKLDWQNIFALTSKPNELLRCLLDEYSETVFRNELGMMTDKAQHLEHLCAVFEQLKQHGLTLKKEKCKFMTDSVTYLGHVIDEKGVHPTQDKTTVSSTPSDVPVFYNTVLEDLPITPNKIRSHTRRDPVLSKVLDFTLKGWPAKESNPVIMPFFRKREEISTEFGCLL</sequence>
<dbReference type="Gene3D" id="3.30.70.270">
    <property type="match status" value="1"/>
</dbReference>